<dbReference type="InterPro" id="IPR000424">
    <property type="entry name" value="Primosome_PriB/ssb"/>
</dbReference>
<dbReference type="Gene3D" id="2.40.50.140">
    <property type="entry name" value="Nucleic acid-binding proteins"/>
    <property type="match status" value="1"/>
</dbReference>
<dbReference type="AlphaFoldDB" id="A0A1J0AGW8"/>
<name>A0A1J0AGW8_9CYAN</name>
<dbReference type="RefSeq" id="WP_071455524.1">
    <property type="nucleotide sequence ID" value="NZ_CP017675.1"/>
</dbReference>
<evidence type="ECO:0000313" key="5">
    <source>
        <dbReference type="Proteomes" id="UP000180235"/>
    </source>
</evidence>
<dbReference type="Proteomes" id="UP000180235">
    <property type="component" value="Chromosome"/>
</dbReference>
<dbReference type="KEGG" id="glt:GlitD10_2850"/>
<dbReference type="CDD" id="cd04496">
    <property type="entry name" value="SSB_OBF"/>
    <property type="match status" value="1"/>
</dbReference>
<evidence type="ECO:0000256" key="1">
    <source>
        <dbReference type="ARBA" id="ARBA00023125"/>
    </source>
</evidence>
<evidence type="ECO:0000256" key="2">
    <source>
        <dbReference type="PROSITE-ProRule" id="PRU00252"/>
    </source>
</evidence>
<dbReference type="PROSITE" id="PS50935">
    <property type="entry name" value="SSB"/>
    <property type="match status" value="1"/>
</dbReference>
<feature type="compositionally biased region" description="Low complexity" evidence="3">
    <location>
        <begin position="109"/>
        <end position="127"/>
    </location>
</feature>
<reference evidence="4 5" key="1">
    <citation type="submission" date="2016-10" db="EMBL/GenBank/DDBJ databases">
        <title>Description of Gloeomargarita lithophora gen. nov., sp. nov., a thylakoid-bearing basal-branching cyanobacterium with intracellular carbonates, and proposal for Gloeomargaritales ord. nov.</title>
        <authorList>
            <person name="Moreira D."/>
            <person name="Tavera R."/>
            <person name="Benzerara K."/>
            <person name="Skouri-Panet F."/>
            <person name="Couradeau E."/>
            <person name="Gerard E."/>
            <person name="Loussert C."/>
            <person name="Novelo E."/>
            <person name="Zivanovic Y."/>
            <person name="Lopez-Garcia P."/>
        </authorList>
    </citation>
    <scope>NUCLEOTIDE SEQUENCE [LARGE SCALE GENOMIC DNA]</scope>
    <source>
        <strain evidence="4 5">D10</strain>
    </source>
</reference>
<dbReference type="InterPro" id="IPR012340">
    <property type="entry name" value="NA-bd_OB-fold"/>
</dbReference>
<organism evidence="4 5">
    <name type="scientific">Gloeomargarita lithophora Alchichica-D10</name>
    <dbReference type="NCBI Taxonomy" id="1188229"/>
    <lineage>
        <taxon>Bacteria</taxon>
        <taxon>Bacillati</taxon>
        <taxon>Cyanobacteriota</taxon>
        <taxon>Cyanophyceae</taxon>
        <taxon>Gloeomargaritales</taxon>
        <taxon>Gloeomargaritaceae</taxon>
        <taxon>Gloeomargarita</taxon>
    </lineage>
</organism>
<keyword evidence="5" id="KW-1185">Reference proteome</keyword>
<dbReference type="STRING" id="1188229.GlitD10_2850"/>
<proteinExistence type="predicted"/>
<feature type="region of interest" description="Disordered" evidence="3">
    <location>
        <begin position="107"/>
        <end position="137"/>
    </location>
</feature>
<protein>
    <submittedName>
        <fullName evidence="4">Single-strand-binding protein</fullName>
    </submittedName>
</protein>
<dbReference type="OrthoDB" id="513679at2"/>
<evidence type="ECO:0000313" key="4">
    <source>
        <dbReference type="EMBL" id="APB35194.1"/>
    </source>
</evidence>
<dbReference type="Pfam" id="PF00436">
    <property type="entry name" value="SSB"/>
    <property type="match status" value="1"/>
</dbReference>
<dbReference type="GO" id="GO:0003697">
    <property type="term" value="F:single-stranded DNA binding"/>
    <property type="evidence" value="ECO:0007669"/>
    <property type="project" value="InterPro"/>
</dbReference>
<sequence>MNLCILQAEIMQEPQLRYTPDNQLAVTDMLVQFPGLRPDDPQGRLKVVAWGGLAEQSVKQFKTGDQVLIEGRLGMVKVDLPGGSRTTRAELTAARIFPVQVGESVGGEAVPPAAPVATSAPSPTPVTDEPGADSTPF</sequence>
<gene>
    <name evidence="4" type="ORF">GlitD10_2850</name>
</gene>
<keyword evidence="1 2" id="KW-0238">DNA-binding</keyword>
<dbReference type="SUPFAM" id="SSF50249">
    <property type="entry name" value="Nucleic acid-binding proteins"/>
    <property type="match status" value="1"/>
</dbReference>
<dbReference type="EMBL" id="CP017675">
    <property type="protein sequence ID" value="APB35194.1"/>
    <property type="molecule type" value="Genomic_DNA"/>
</dbReference>
<accession>A0A1J0AGW8</accession>
<evidence type="ECO:0000256" key="3">
    <source>
        <dbReference type="SAM" id="MobiDB-lite"/>
    </source>
</evidence>